<dbReference type="EMBL" id="CM055748">
    <property type="protein sequence ID" value="KAJ7995420.1"/>
    <property type="molecule type" value="Genomic_DNA"/>
</dbReference>
<reference evidence="1" key="1">
    <citation type="submission" date="2021-05" db="EMBL/GenBank/DDBJ databases">
        <authorList>
            <person name="Pan Q."/>
            <person name="Jouanno E."/>
            <person name="Zahm M."/>
            <person name="Klopp C."/>
            <person name="Cabau C."/>
            <person name="Louis A."/>
            <person name="Berthelot C."/>
            <person name="Parey E."/>
            <person name="Roest Crollius H."/>
            <person name="Montfort J."/>
            <person name="Robinson-Rechavi M."/>
            <person name="Bouchez O."/>
            <person name="Lampietro C."/>
            <person name="Lopez Roques C."/>
            <person name="Donnadieu C."/>
            <person name="Postlethwait J."/>
            <person name="Bobe J."/>
            <person name="Dillon D."/>
            <person name="Chandos A."/>
            <person name="von Hippel F."/>
            <person name="Guiguen Y."/>
        </authorList>
    </citation>
    <scope>NUCLEOTIDE SEQUENCE</scope>
    <source>
        <strain evidence="1">YG-Jan2019</strain>
    </source>
</reference>
<evidence type="ECO:0000313" key="1">
    <source>
        <dbReference type="EMBL" id="KAJ7995420.1"/>
    </source>
</evidence>
<protein>
    <submittedName>
        <fullName evidence="1">Uncharacterized protein</fullName>
    </submittedName>
</protein>
<comment type="caution">
    <text evidence="1">The sequence shown here is derived from an EMBL/GenBank/DDBJ whole genome shotgun (WGS) entry which is preliminary data.</text>
</comment>
<dbReference type="Proteomes" id="UP001157502">
    <property type="component" value="Chromosome 21"/>
</dbReference>
<accession>A0ACC2FW02</accession>
<gene>
    <name evidence="1" type="ORF">DPEC_G00244390</name>
</gene>
<name>A0ACC2FW02_DALPE</name>
<organism evidence="1 2">
    <name type="scientific">Dallia pectoralis</name>
    <name type="common">Alaska blackfish</name>
    <dbReference type="NCBI Taxonomy" id="75939"/>
    <lineage>
        <taxon>Eukaryota</taxon>
        <taxon>Metazoa</taxon>
        <taxon>Chordata</taxon>
        <taxon>Craniata</taxon>
        <taxon>Vertebrata</taxon>
        <taxon>Euteleostomi</taxon>
        <taxon>Actinopterygii</taxon>
        <taxon>Neopterygii</taxon>
        <taxon>Teleostei</taxon>
        <taxon>Protacanthopterygii</taxon>
        <taxon>Esociformes</taxon>
        <taxon>Umbridae</taxon>
        <taxon>Dallia</taxon>
    </lineage>
</organism>
<evidence type="ECO:0000313" key="2">
    <source>
        <dbReference type="Proteomes" id="UP001157502"/>
    </source>
</evidence>
<sequence>MRVFIRSEEMSTMSRSLWDVGHICSMMGFLPFQLVLLSMVHAGVQVFSLHEMYGTISSPNFPEPYPKETEMFWNISVPDGFRIRLYFLHFDLEPSYLCEYDYVKVAADGEELAVFCGHEDSDTEHVPGEQVISSPRSSLSVSFRSDFSNEERFLGFQSHYSAVDVDECRDMNDENLACDHFCHNYISGYYCSCRYGYLLHSDNRTCRVECSDNVFTERSGVFSSSNFPKLYPKSSDCQYRIELEDGFLVTLEFDDTFDIEDHPDVLCPYDFVKIQAGAKEYGPFCGNRSPGRIQTESNKVLVVFHSDNSGENIGWKMSYTSSGSLCQAPVKPLNGHLDPVQIQYSFKDHVLVSCEPGYRLIQDGEDLEHYEIKCQKDGSWSSSAPPCEKMESRRNS</sequence>
<proteinExistence type="predicted"/>
<keyword evidence="2" id="KW-1185">Reference proteome</keyword>